<dbReference type="CDD" id="cd07363">
    <property type="entry name" value="45_DOPA_Dioxygenase"/>
    <property type="match status" value="1"/>
</dbReference>
<keyword evidence="5" id="KW-0560">Oxidoreductase</keyword>
<sequence>MATEKRTAFKGGRAPSFFVSHGAGPFAILGAPHQQPLVDLCKESQWVLDGAKGIILVTAHWQTDQPHISSGANPEIYYDYFEEEAKQLPKEAWEIKYPGKGDPELARRIKERLDLEGFESVLDNKRGWDHGVWVPMLLLRPQADIPVVQVSIPTPKEETELSLKLGTALESFRDDGYVILGSGSSYHNFGAIIPSIMGVPGAPPVPNNRPFEDAMEKVAKIKDHNEKLTEMRKWRETFPDNEIVQPSGKSEHFMPFLVNIGAAGSDVGTKLGEWNLFGTIMTSYIW</sequence>
<evidence type="ECO:0000313" key="7">
    <source>
        <dbReference type="EMBL" id="KIM93572.1"/>
    </source>
</evidence>
<keyword evidence="4" id="KW-0862">Zinc</keyword>
<feature type="domain" description="Extradiol ring-cleavage dioxygenase class III enzyme subunit B" evidence="6">
    <location>
        <begin position="46"/>
        <end position="268"/>
    </location>
</feature>
<dbReference type="SUPFAM" id="SSF53213">
    <property type="entry name" value="LigB-like"/>
    <property type="match status" value="1"/>
</dbReference>
<evidence type="ECO:0000256" key="5">
    <source>
        <dbReference type="ARBA" id="ARBA00023002"/>
    </source>
</evidence>
<evidence type="ECO:0000259" key="6">
    <source>
        <dbReference type="Pfam" id="PF02900"/>
    </source>
</evidence>
<evidence type="ECO:0000256" key="4">
    <source>
        <dbReference type="ARBA" id="ARBA00022833"/>
    </source>
</evidence>
<gene>
    <name evidence="7" type="ORF">OIDMADRAFT_46190</name>
</gene>
<keyword evidence="3" id="KW-0479">Metal-binding</keyword>
<dbReference type="AlphaFoldDB" id="A0A0C3CV39"/>
<reference evidence="8" key="2">
    <citation type="submission" date="2015-01" db="EMBL/GenBank/DDBJ databases">
        <title>Evolutionary Origins and Diversification of the Mycorrhizal Mutualists.</title>
        <authorList>
            <consortium name="DOE Joint Genome Institute"/>
            <consortium name="Mycorrhizal Genomics Consortium"/>
            <person name="Kohler A."/>
            <person name="Kuo A."/>
            <person name="Nagy L.G."/>
            <person name="Floudas D."/>
            <person name="Copeland A."/>
            <person name="Barry K.W."/>
            <person name="Cichocki N."/>
            <person name="Veneault-Fourrey C."/>
            <person name="LaButti K."/>
            <person name="Lindquist E.A."/>
            <person name="Lipzen A."/>
            <person name="Lundell T."/>
            <person name="Morin E."/>
            <person name="Murat C."/>
            <person name="Riley R."/>
            <person name="Ohm R."/>
            <person name="Sun H."/>
            <person name="Tunlid A."/>
            <person name="Henrissat B."/>
            <person name="Grigoriev I.V."/>
            <person name="Hibbett D.S."/>
            <person name="Martin F."/>
        </authorList>
    </citation>
    <scope>NUCLEOTIDE SEQUENCE [LARGE SCALE GENOMIC DNA]</scope>
    <source>
        <strain evidence="8">Zn</strain>
    </source>
</reference>
<comment type="similarity">
    <text evidence="2">Belongs to the DODA-type extradiol aromatic ring-opening dioxygenase family.</text>
</comment>
<dbReference type="PANTHER" id="PTHR30096:SF0">
    <property type="entry name" value="4,5-DOPA DIOXYGENASE EXTRADIOL-LIKE PROTEIN"/>
    <property type="match status" value="1"/>
</dbReference>
<accession>A0A0C3CV39</accession>
<dbReference type="InterPro" id="IPR014436">
    <property type="entry name" value="Extradiol_dOase_DODA"/>
</dbReference>
<dbReference type="EMBL" id="KN832894">
    <property type="protein sequence ID" value="KIM93572.1"/>
    <property type="molecule type" value="Genomic_DNA"/>
</dbReference>
<evidence type="ECO:0000256" key="2">
    <source>
        <dbReference type="ARBA" id="ARBA00007581"/>
    </source>
</evidence>
<dbReference type="Pfam" id="PF02900">
    <property type="entry name" value="LigB"/>
    <property type="match status" value="1"/>
</dbReference>
<dbReference type="Gene3D" id="3.40.830.10">
    <property type="entry name" value="LigB-like"/>
    <property type="match status" value="1"/>
</dbReference>
<dbReference type="OrthoDB" id="7396853at2759"/>
<reference evidence="7 8" key="1">
    <citation type="submission" date="2014-04" db="EMBL/GenBank/DDBJ databases">
        <authorList>
            <consortium name="DOE Joint Genome Institute"/>
            <person name="Kuo A."/>
            <person name="Martino E."/>
            <person name="Perotto S."/>
            <person name="Kohler A."/>
            <person name="Nagy L.G."/>
            <person name="Floudas D."/>
            <person name="Copeland A."/>
            <person name="Barry K.W."/>
            <person name="Cichocki N."/>
            <person name="Veneault-Fourrey C."/>
            <person name="LaButti K."/>
            <person name="Lindquist E.A."/>
            <person name="Lipzen A."/>
            <person name="Lundell T."/>
            <person name="Morin E."/>
            <person name="Murat C."/>
            <person name="Sun H."/>
            <person name="Tunlid A."/>
            <person name="Henrissat B."/>
            <person name="Grigoriev I.V."/>
            <person name="Hibbett D.S."/>
            <person name="Martin F."/>
            <person name="Nordberg H.P."/>
            <person name="Cantor M.N."/>
            <person name="Hua S.X."/>
        </authorList>
    </citation>
    <scope>NUCLEOTIDE SEQUENCE [LARGE SCALE GENOMIC DNA]</scope>
    <source>
        <strain evidence="7 8">Zn</strain>
    </source>
</reference>
<evidence type="ECO:0000313" key="8">
    <source>
        <dbReference type="Proteomes" id="UP000054321"/>
    </source>
</evidence>
<evidence type="ECO:0000256" key="3">
    <source>
        <dbReference type="ARBA" id="ARBA00022723"/>
    </source>
</evidence>
<dbReference type="GO" id="GO:0016702">
    <property type="term" value="F:oxidoreductase activity, acting on single donors with incorporation of molecular oxygen, incorporation of two atoms of oxygen"/>
    <property type="evidence" value="ECO:0007669"/>
    <property type="project" value="UniProtKB-ARBA"/>
</dbReference>
<dbReference type="GO" id="GO:0008270">
    <property type="term" value="F:zinc ion binding"/>
    <property type="evidence" value="ECO:0007669"/>
    <property type="project" value="InterPro"/>
</dbReference>
<keyword evidence="8" id="KW-1185">Reference proteome</keyword>
<dbReference type="PANTHER" id="PTHR30096">
    <property type="entry name" value="4,5-DOPA DIOXYGENASE EXTRADIOL-LIKE PROTEIN"/>
    <property type="match status" value="1"/>
</dbReference>
<dbReference type="InterPro" id="IPR004183">
    <property type="entry name" value="Xdiol_dOase_suB"/>
</dbReference>
<comment type="cofactor">
    <cofactor evidence="1">
        <name>Zn(2+)</name>
        <dbReference type="ChEBI" id="CHEBI:29105"/>
    </cofactor>
</comment>
<dbReference type="InParanoid" id="A0A0C3CV39"/>
<dbReference type="GO" id="GO:0008198">
    <property type="term" value="F:ferrous iron binding"/>
    <property type="evidence" value="ECO:0007669"/>
    <property type="project" value="InterPro"/>
</dbReference>
<evidence type="ECO:0000256" key="1">
    <source>
        <dbReference type="ARBA" id="ARBA00001947"/>
    </source>
</evidence>
<dbReference type="HOGENOM" id="CLU_046582_0_0_1"/>
<proteinExistence type="inferred from homology"/>
<name>A0A0C3CV39_OIDMZ</name>
<dbReference type="PIRSF" id="PIRSF006157">
    <property type="entry name" value="Doxgns_DODA"/>
    <property type="match status" value="1"/>
</dbReference>
<organism evidence="7 8">
    <name type="scientific">Oidiodendron maius (strain Zn)</name>
    <dbReference type="NCBI Taxonomy" id="913774"/>
    <lineage>
        <taxon>Eukaryota</taxon>
        <taxon>Fungi</taxon>
        <taxon>Dikarya</taxon>
        <taxon>Ascomycota</taxon>
        <taxon>Pezizomycotina</taxon>
        <taxon>Leotiomycetes</taxon>
        <taxon>Leotiomycetes incertae sedis</taxon>
        <taxon>Myxotrichaceae</taxon>
        <taxon>Oidiodendron</taxon>
    </lineage>
</organism>
<protein>
    <recommendedName>
        <fullName evidence="6">Extradiol ring-cleavage dioxygenase class III enzyme subunit B domain-containing protein</fullName>
    </recommendedName>
</protein>
<dbReference type="Proteomes" id="UP000054321">
    <property type="component" value="Unassembled WGS sequence"/>
</dbReference>